<sequence length="391" mass="41963">MPINNRIAAFAEAMTAWRRDLHAHPELGFEEHRTAAIVAEKLASWGITVHTGLAKTGVVGTLKVGSSSRAVAIRADMDALPMREANDMPHRSRFEGKMHACGHDGHTAMLLGAARYLAETRNFDGTVHFIFQPAEEGGGGGRVMVEEGLFELFPADAVYGAHNDPTLPVGEMYVVAGPNSAASDRFVLHIDGRGGHAARPHMTIDPITIGAQIVLAWQTLVSRRVDPADSAVLSITQFHAGTAGNVIPETAFLNGTVRTLKPGTRDMLEAQMAAIARATAESQGAVARFEYTRGYPIVFNHPEVTERAAAAAAKLLGPSRVHREKPLTMGGEDFAYMAEKVPGCFVRFGQRGPDGTGGVPVHNPNYDFNDAILPIGASFWATLVEQELARS</sequence>
<dbReference type="RefSeq" id="WP_218287005.1">
    <property type="nucleotide sequence ID" value="NZ_CP076448.1"/>
</dbReference>
<dbReference type="CDD" id="cd05666">
    <property type="entry name" value="M20_Acy1-like"/>
    <property type="match status" value="1"/>
</dbReference>
<evidence type="ECO:0000313" key="4">
    <source>
        <dbReference type="EMBL" id="QXM25954.1"/>
    </source>
</evidence>
<accession>A0A975U5I7</accession>
<reference evidence="4" key="1">
    <citation type="submission" date="2021-06" db="EMBL/GenBank/DDBJ databases">
        <title>Elioraea tepida, sp. nov., a moderately thermophilic aerobic anoxygenic phototrophic bacterium isolated from an alkaline siliceous hot spring mat community in Yellowstone National Park, WY, USA.</title>
        <authorList>
            <person name="Saini M.K."/>
            <person name="Yoshida S."/>
            <person name="Sebastian A."/>
            <person name="Hirose S."/>
            <person name="Hara E."/>
            <person name="Tamaki H."/>
            <person name="Soulier N.T."/>
            <person name="Albert I."/>
            <person name="Hanada S."/>
            <person name="Bryant D.A."/>
            <person name="Tank M."/>
        </authorList>
    </citation>
    <scope>NUCLEOTIDE SEQUENCE</scope>
    <source>
        <strain evidence="4">MS-P2</strain>
    </source>
</reference>
<feature type="domain" description="Peptidase M20 dimerisation" evidence="3">
    <location>
        <begin position="186"/>
        <end position="281"/>
    </location>
</feature>
<dbReference type="Pfam" id="PF07687">
    <property type="entry name" value="M20_dimer"/>
    <property type="match status" value="1"/>
</dbReference>
<dbReference type="InterPro" id="IPR011650">
    <property type="entry name" value="Peptidase_M20_dimer"/>
</dbReference>
<keyword evidence="2" id="KW-0378">Hydrolase</keyword>
<dbReference type="Proteomes" id="UP000694001">
    <property type="component" value="Chromosome"/>
</dbReference>
<evidence type="ECO:0000313" key="5">
    <source>
        <dbReference type="Proteomes" id="UP000694001"/>
    </source>
</evidence>
<dbReference type="InterPro" id="IPR017439">
    <property type="entry name" value="Amidohydrolase"/>
</dbReference>
<dbReference type="PANTHER" id="PTHR11014">
    <property type="entry name" value="PEPTIDASE M20 FAMILY MEMBER"/>
    <property type="match status" value="1"/>
</dbReference>
<dbReference type="KEGG" id="elio:KO353_07105"/>
<name>A0A975U5I7_9PROT</name>
<comment type="similarity">
    <text evidence="1">Belongs to the peptidase M20 family.</text>
</comment>
<evidence type="ECO:0000259" key="3">
    <source>
        <dbReference type="Pfam" id="PF07687"/>
    </source>
</evidence>
<dbReference type="Pfam" id="PF01546">
    <property type="entry name" value="Peptidase_M20"/>
    <property type="match status" value="1"/>
</dbReference>
<dbReference type="InterPro" id="IPR002933">
    <property type="entry name" value="Peptidase_M20"/>
</dbReference>
<dbReference type="AlphaFoldDB" id="A0A975U5I7"/>
<evidence type="ECO:0000256" key="2">
    <source>
        <dbReference type="ARBA" id="ARBA00022801"/>
    </source>
</evidence>
<dbReference type="FunFam" id="3.30.70.360:FF:000014">
    <property type="entry name" value="N-acyl-L-amino acid amidohydrolase"/>
    <property type="match status" value="1"/>
</dbReference>
<dbReference type="PANTHER" id="PTHR11014:SF63">
    <property type="entry name" value="METALLOPEPTIDASE, PUTATIVE (AFU_ORTHOLOGUE AFUA_6G09600)-RELATED"/>
    <property type="match status" value="1"/>
</dbReference>
<gene>
    <name evidence="4" type="ORF">KO353_07105</name>
</gene>
<proteinExistence type="inferred from homology"/>
<dbReference type="EMBL" id="CP076448">
    <property type="protein sequence ID" value="QXM25954.1"/>
    <property type="molecule type" value="Genomic_DNA"/>
</dbReference>
<protein>
    <submittedName>
        <fullName evidence="4">Amidohydrolase</fullName>
    </submittedName>
</protein>
<keyword evidence="5" id="KW-1185">Reference proteome</keyword>
<organism evidence="4 5">
    <name type="scientific">Elioraea tepida</name>
    <dbReference type="NCBI Taxonomy" id="2843330"/>
    <lineage>
        <taxon>Bacteria</taxon>
        <taxon>Pseudomonadati</taxon>
        <taxon>Pseudomonadota</taxon>
        <taxon>Alphaproteobacteria</taxon>
        <taxon>Acetobacterales</taxon>
        <taxon>Elioraeaceae</taxon>
        <taxon>Elioraea</taxon>
    </lineage>
</organism>
<evidence type="ECO:0000256" key="1">
    <source>
        <dbReference type="ARBA" id="ARBA00006153"/>
    </source>
</evidence>
<dbReference type="PIRSF" id="PIRSF005962">
    <property type="entry name" value="Pept_M20D_amidohydro"/>
    <property type="match status" value="1"/>
</dbReference>
<dbReference type="GO" id="GO:0016787">
    <property type="term" value="F:hydrolase activity"/>
    <property type="evidence" value="ECO:0007669"/>
    <property type="project" value="UniProtKB-KW"/>
</dbReference>
<dbReference type="NCBIfam" id="TIGR01891">
    <property type="entry name" value="amidohydrolases"/>
    <property type="match status" value="1"/>
</dbReference>